<organism evidence="1 2">
    <name type="scientific">Solanum commersonii</name>
    <name type="common">Commerson's wild potato</name>
    <name type="synonym">Commerson's nightshade</name>
    <dbReference type="NCBI Taxonomy" id="4109"/>
    <lineage>
        <taxon>Eukaryota</taxon>
        <taxon>Viridiplantae</taxon>
        <taxon>Streptophyta</taxon>
        <taxon>Embryophyta</taxon>
        <taxon>Tracheophyta</taxon>
        <taxon>Spermatophyta</taxon>
        <taxon>Magnoliopsida</taxon>
        <taxon>eudicotyledons</taxon>
        <taxon>Gunneridae</taxon>
        <taxon>Pentapetalae</taxon>
        <taxon>asterids</taxon>
        <taxon>lamiids</taxon>
        <taxon>Solanales</taxon>
        <taxon>Solanaceae</taxon>
        <taxon>Solanoideae</taxon>
        <taxon>Solaneae</taxon>
        <taxon>Solanum</taxon>
    </lineage>
</organism>
<dbReference type="EMBL" id="JACXVP010000003">
    <property type="protein sequence ID" value="KAG5617528.1"/>
    <property type="molecule type" value="Genomic_DNA"/>
</dbReference>
<dbReference type="Proteomes" id="UP000824120">
    <property type="component" value="Chromosome 3"/>
</dbReference>
<evidence type="ECO:0000313" key="2">
    <source>
        <dbReference type="Proteomes" id="UP000824120"/>
    </source>
</evidence>
<keyword evidence="2" id="KW-1185">Reference proteome</keyword>
<reference evidence="1 2" key="1">
    <citation type="submission" date="2020-09" db="EMBL/GenBank/DDBJ databases">
        <title>De no assembly of potato wild relative species, Solanum commersonii.</title>
        <authorList>
            <person name="Cho K."/>
        </authorList>
    </citation>
    <scope>NUCLEOTIDE SEQUENCE [LARGE SCALE GENOMIC DNA]</scope>
    <source>
        <strain evidence="1">LZ3.2</strain>
        <tissue evidence="1">Leaf</tissue>
    </source>
</reference>
<proteinExistence type="predicted"/>
<gene>
    <name evidence="1" type="ORF">H5410_017352</name>
</gene>
<name>A0A9J5ZZ71_SOLCO</name>
<evidence type="ECO:0000313" key="1">
    <source>
        <dbReference type="EMBL" id="KAG5617528.1"/>
    </source>
</evidence>
<sequence>MQTMIEGRGGSCGGAIRISGAMTEFSTWIDDLEFFGSSLIWRILHLEKGGNHTCASRTNRSEVSDDELLQETQLAMELEEVAKRKEIAWRHRSKNSKSSQRFNTIDSPEVDGVLITDPAEAKDPSRIFNRSYIRKLKGGDLDLHLQGAAVISNEYQEWLQREFVHEETLESIRLCLR</sequence>
<dbReference type="AlphaFoldDB" id="A0A9J5ZZ71"/>
<accession>A0A9J5ZZ71</accession>
<dbReference type="OrthoDB" id="1906115at2759"/>
<comment type="caution">
    <text evidence="1">The sequence shown here is derived from an EMBL/GenBank/DDBJ whole genome shotgun (WGS) entry which is preliminary data.</text>
</comment>
<protein>
    <submittedName>
        <fullName evidence="1">Uncharacterized protein</fullName>
    </submittedName>
</protein>